<name>H2EDD6_9VIRU</name>
<dbReference type="SUPFAM" id="SSF47323">
    <property type="entry name" value="Anticodon-binding domain of a subclass of class I aminoacyl-tRNA synthetases"/>
    <property type="match status" value="1"/>
</dbReference>
<keyword evidence="3" id="KW-0479">Metal-binding</keyword>
<dbReference type="GO" id="GO:0046872">
    <property type="term" value="F:metal ion binding"/>
    <property type="evidence" value="ECO:0007669"/>
    <property type="project" value="UniProtKB-KW"/>
</dbReference>
<dbReference type="Gene3D" id="3.40.50.620">
    <property type="entry name" value="HUPs"/>
    <property type="match status" value="1"/>
</dbReference>
<keyword evidence="4" id="KW-0547">Nucleotide-binding</keyword>
<protein>
    <submittedName>
        <fullName evidence="8">Cysteinyl-tRNA synthetase</fullName>
    </submittedName>
</protein>
<dbReference type="EMBL" id="JN885995">
    <property type="protein sequence ID" value="AEX62409.1"/>
    <property type="molecule type" value="Genomic_DNA"/>
</dbReference>
<reference evidence="8" key="1">
    <citation type="submission" date="2011-10" db="EMBL/GenBank/DDBJ databases">
        <title>Provirophages and transpovirons: unique mobilome of giant viruses.</title>
        <authorList>
            <person name="Desnues C."/>
            <person name="LaScola B."/>
            <person name="Yutin N."/>
            <person name="Fournous G."/>
            <person name="Koonin E."/>
            <person name="Raoult D."/>
        </authorList>
    </citation>
    <scope>NUCLEOTIDE SEQUENCE</scope>
    <source>
        <strain evidence="8">Mv13-mv</strain>
    </source>
</reference>
<dbReference type="PANTHER" id="PTHR10890">
    <property type="entry name" value="CYSTEINYL-TRNA SYNTHETASE"/>
    <property type="match status" value="1"/>
</dbReference>
<dbReference type="Pfam" id="PF01406">
    <property type="entry name" value="tRNA-synt_1e"/>
    <property type="match status" value="1"/>
</dbReference>
<evidence type="ECO:0000313" key="8">
    <source>
        <dbReference type="EMBL" id="AEX62409.1"/>
    </source>
</evidence>
<keyword evidence="2" id="KW-0436">Ligase</keyword>
<evidence type="ECO:0000256" key="4">
    <source>
        <dbReference type="ARBA" id="ARBA00022741"/>
    </source>
</evidence>
<gene>
    <name evidence="8" type="ORF">mv_L204</name>
</gene>
<sequence length="487" mass="57360">MNSENLIKMYVCGPTVYNDAHIGHARVYMMVDLINKTMNRFLNRNTLLVMNITDIDDKIIKTSETNRISWQELSKKYEDKFFTSMSQLNIDLPDIIIRVSESIIDIIKYIQNIINNNFAYITDDGSVYFDTISYINAGYDFSFEIDEEEISYESQISNDIINQKKHKKDFALWKSRTKNNVGFDANFSFNGNLIKTYGIPGWHIECSTMIHKTIGNHLDIHFGGIDLKFPHHHNENLQACAYYHPKYHPNDKTKEWTNKFMHIGHLCIKGKKMSKSLKNFSTIDDILQDLTPNEFRWMFMQHKWQNPMEFNDGVIENAKNMENSIRNLMNRTKNYPFDILNVKYFDKEYKLSKLFDIVKNKIITSLESFEFDAVVKELNRFICEINSYLDKQNPNKFLLNKITQYILNLLINLGFSFEENKNSEINNLMNVLITTRTSIRNIVRNKSIDSEIKKELYSVLDKERNDLLPSIGINLEDTRDSSLWFLK</sequence>
<evidence type="ECO:0000256" key="3">
    <source>
        <dbReference type="ARBA" id="ARBA00022723"/>
    </source>
</evidence>
<accession>H2EDD6</accession>
<dbReference type="PANTHER" id="PTHR10890:SF3">
    <property type="entry name" value="CYSTEINE--TRNA LIGASE, CYTOPLASMIC"/>
    <property type="match status" value="1"/>
</dbReference>
<dbReference type="InterPro" id="IPR032678">
    <property type="entry name" value="tRNA-synt_1_cat_dom"/>
</dbReference>
<keyword evidence="6" id="KW-0067">ATP-binding</keyword>
<organism evidence="8">
    <name type="scientific">Moumouvirus sp. 'Monve'</name>
    <dbReference type="NCBI Taxonomy" id="1128131"/>
    <lineage>
        <taxon>Viruses</taxon>
        <taxon>Varidnaviria</taxon>
        <taxon>Bamfordvirae</taxon>
        <taxon>Nucleocytoviricota</taxon>
        <taxon>Megaviricetes</taxon>
        <taxon>Imitervirales</taxon>
        <taxon>Mimiviridae</taxon>
        <taxon>Megamimivirinae</taxon>
        <taxon>Moumouvirus</taxon>
    </lineage>
</organism>
<dbReference type="InterPro" id="IPR009080">
    <property type="entry name" value="tRNAsynth_Ia_anticodon-bd"/>
</dbReference>
<dbReference type="GO" id="GO:0005524">
    <property type="term" value="F:ATP binding"/>
    <property type="evidence" value="ECO:0007669"/>
    <property type="project" value="UniProtKB-KW"/>
</dbReference>
<evidence type="ECO:0000259" key="7">
    <source>
        <dbReference type="Pfam" id="PF01406"/>
    </source>
</evidence>
<dbReference type="PRINTS" id="PR00983">
    <property type="entry name" value="TRNASYNTHCYS"/>
</dbReference>
<dbReference type="InterPro" id="IPR014729">
    <property type="entry name" value="Rossmann-like_a/b/a_fold"/>
</dbReference>
<keyword evidence="5" id="KW-0862">Zinc</keyword>
<dbReference type="InterPro" id="IPR024909">
    <property type="entry name" value="Cys-tRNA/MSH_ligase"/>
</dbReference>
<keyword evidence="8" id="KW-0030">Aminoacyl-tRNA synthetase</keyword>
<dbReference type="GO" id="GO:0004817">
    <property type="term" value="F:cysteine-tRNA ligase activity"/>
    <property type="evidence" value="ECO:0007669"/>
    <property type="project" value="TreeGrafter"/>
</dbReference>
<proteinExistence type="predicted"/>
<evidence type="ECO:0000256" key="5">
    <source>
        <dbReference type="ARBA" id="ARBA00022833"/>
    </source>
</evidence>
<feature type="domain" description="tRNA synthetases class I catalytic" evidence="7">
    <location>
        <begin position="3"/>
        <end position="319"/>
    </location>
</feature>
<evidence type="ECO:0000256" key="6">
    <source>
        <dbReference type="ARBA" id="ARBA00022840"/>
    </source>
</evidence>
<comment type="cofactor">
    <cofactor evidence="1">
        <name>Zn(2+)</name>
        <dbReference type="ChEBI" id="CHEBI:29105"/>
    </cofactor>
</comment>
<evidence type="ECO:0000256" key="2">
    <source>
        <dbReference type="ARBA" id="ARBA00022598"/>
    </source>
</evidence>
<evidence type="ECO:0000256" key="1">
    <source>
        <dbReference type="ARBA" id="ARBA00001947"/>
    </source>
</evidence>
<dbReference type="SUPFAM" id="SSF52374">
    <property type="entry name" value="Nucleotidylyl transferase"/>
    <property type="match status" value="1"/>
</dbReference>